<dbReference type="Pfam" id="PF11977">
    <property type="entry name" value="RNase_Zc3h12a"/>
    <property type="match status" value="1"/>
</dbReference>
<reference evidence="3 4" key="1">
    <citation type="submission" date="2024-10" db="EMBL/GenBank/DDBJ databases">
        <title>Updated reference genomes for cyclostephanoid diatoms.</title>
        <authorList>
            <person name="Roberts W.R."/>
            <person name="Alverson A.J."/>
        </authorList>
    </citation>
    <scope>NUCLEOTIDE SEQUENCE [LARGE SCALE GENOMIC DNA]</scope>
    <source>
        <strain evidence="3 4">AJA276-08</strain>
    </source>
</reference>
<dbReference type="EMBL" id="JALLAZ020001794">
    <property type="protein sequence ID" value="KAL3763740.1"/>
    <property type="molecule type" value="Genomic_DNA"/>
</dbReference>
<accession>A0ABD3MTD3</accession>
<comment type="caution">
    <text evidence="3">The sequence shown here is derived from an EMBL/GenBank/DDBJ whole genome shotgun (WGS) entry which is preliminary data.</text>
</comment>
<feature type="domain" description="RNase NYN" evidence="2">
    <location>
        <begin position="264"/>
        <end position="385"/>
    </location>
</feature>
<dbReference type="Gene3D" id="3.40.50.11980">
    <property type="match status" value="1"/>
</dbReference>
<evidence type="ECO:0000256" key="1">
    <source>
        <dbReference type="SAM" id="MobiDB-lite"/>
    </source>
</evidence>
<dbReference type="Proteomes" id="UP001530315">
    <property type="component" value="Unassembled WGS sequence"/>
</dbReference>
<name>A0ABD3MTD3_9STRA</name>
<evidence type="ECO:0000313" key="4">
    <source>
        <dbReference type="Proteomes" id="UP001530315"/>
    </source>
</evidence>
<dbReference type="AlphaFoldDB" id="A0ABD3MTD3"/>
<organism evidence="3 4">
    <name type="scientific">Stephanodiscus triporus</name>
    <dbReference type="NCBI Taxonomy" id="2934178"/>
    <lineage>
        <taxon>Eukaryota</taxon>
        <taxon>Sar</taxon>
        <taxon>Stramenopiles</taxon>
        <taxon>Ochrophyta</taxon>
        <taxon>Bacillariophyta</taxon>
        <taxon>Coscinodiscophyceae</taxon>
        <taxon>Thalassiosirophycidae</taxon>
        <taxon>Stephanodiscales</taxon>
        <taxon>Stephanodiscaceae</taxon>
        <taxon>Stephanodiscus</taxon>
    </lineage>
</organism>
<feature type="region of interest" description="Disordered" evidence="1">
    <location>
        <begin position="383"/>
        <end position="404"/>
    </location>
</feature>
<keyword evidence="4" id="KW-1185">Reference proteome</keyword>
<dbReference type="InterPro" id="IPR021869">
    <property type="entry name" value="RNase_Zc3h12_NYN"/>
</dbReference>
<proteinExistence type="predicted"/>
<evidence type="ECO:0000313" key="3">
    <source>
        <dbReference type="EMBL" id="KAL3763740.1"/>
    </source>
</evidence>
<evidence type="ECO:0000259" key="2">
    <source>
        <dbReference type="Pfam" id="PF11977"/>
    </source>
</evidence>
<sequence>MAGRRPRLVHEGSPIIEEGDGCFRHSSVAASSSSHIHNVDHGALEQGTGIRNNFGSSLLGAGGGAASSKYKLQTKFVVGGGIDPPPAGACLRRSSGDTNPSCFHSRDYHHGAEERADDVQEVDGRNLPHERAGVVATSNAYKLRTKLVVGGGASDENDDSDDIMMLDEDECDHHGNLHDQRSDMDGLYPTSHDYESHCRHELNNGHTANGALVEHRERMRQHPNEFYADGHIDFASNNPMHDEPTHASIPAPIYHMPSPSISPLVVLDGANIAYNYSDCVNPIRQSQRRQPDPRGIRIAIEYFLQHNCRVQAVVPVSWYQLKPRPADQYHLNNRARGDSDAKMVTEEVEELRGMRQGGFLVAIPPGDDDDAYALALARREDDRVLERRHRSAQHDESMGMAEDEASRHLPLGGYVVSNDMFHDAIRRDDSRHHRNKLPLNAGSVSLKGWLSKKRISYSFANVGMTSQIDDRIRLDFVPNPRSDLIEAIDECSRLKIGICLKASFTNSSGVTRRACKARWTSRSRASAMTTRNMTAAIGRRKIKKKCWRKSIVWTKNGGKLKKAEPLD</sequence>
<gene>
    <name evidence="3" type="ORF">ACHAW5_006184</name>
</gene>
<protein>
    <recommendedName>
        <fullName evidence="2">RNase NYN domain-containing protein</fullName>
    </recommendedName>
</protein>